<feature type="compositionally biased region" description="Pro residues" evidence="1">
    <location>
        <begin position="91"/>
        <end position="114"/>
    </location>
</feature>
<proteinExistence type="predicted"/>
<name>D8TLR8_VOLCA</name>
<accession>D8TLR8</accession>
<dbReference type="InParanoid" id="D8TLR8"/>
<evidence type="ECO:0000313" key="4">
    <source>
        <dbReference type="Proteomes" id="UP000001058"/>
    </source>
</evidence>
<keyword evidence="2" id="KW-1133">Transmembrane helix</keyword>
<evidence type="ECO:0000256" key="2">
    <source>
        <dbReference type="SAM" id="Phobius"/>
    </source>
</evidence>
<sequence length="250" mass="26601">MASELHTLIEEELKNKHYKGSDEEKALMGALRVEARVKEHQHQKKILTLKRSICVGGGLLVVIVLWVVLALKSKSAPKNFTGGTQSVLMQPTPPQPTPPQPTPPQPTPPQPMPPSSNETIPQTNATKQPMDDTQEGLMTGDYTYTYPNETQTNSETDKNKVLNSSPDSSSAESKGSEVASPPAPTPPANGTNNATTDSSKQDENPNAGSNSGNDNGDYKGDGDNGANDVGRGDDDPDNASPPEGGHRRLV</sequence>
<feature type="region of interest" description="Disordered" evidence="1">
    <location>
        <begin position="77"/>
        <end position="250"/>
    </location>
</feature>
<dbReference type="OrthoDB" id="547481at2759"/>
<keyword evidence="2" id="KW-0812">Transmembrane</keyword>
<keyword evidence="2" id="KW-0472">Membrane</keyword>
<feature type="compositionally biased region" description="Polar residues" evidence="1">
    <location>
        <begin position="161"/>
        <end position="173"/>
    </location>
</feature>
<feature type="compositionally biased region" description="Low complexity" evidence="1">
    <location>
        <begin position="206"/>
        <end position="215"/>
    </location>
</feature>
<reference evidence="3 4" key="1">
    <citation type="journal article" date="2010" name="Science">
        <title>Genomic analysis of organismal complexity in the multicellular green alga Volvox carteri.</title>
        <authorList>
            <person name="Prochnik S.E."/>
            <person name="Umen J."/>
            <person name="Nedelcu A.M."/>
            <person name="Hallmann A."/>
            <person name="Miller S.M."/>
            <person name="Nishii I."/>
            <person name="Ferris P."/>
            <person name="Kuo A."/>
            <person name="Mitros T."/>
            <person name="Fritz-Laylin L.K."/>
            <person name="Hellsten U."/>
            <person name="Chapman J."/>
            <person name="Simakov O."/>
            <person name="Rensing S.A."/>
            <person name="Terry A."/>
            <person name="Pangilinan J."/>
            <person name="Kapitonov V."/>
            <person name="Jurka J."/>
            <person name="Salamov A."/>
            <person name="Shapiro H."/>
            <person name="Schmutz J."/>
            <person name="Grimwood J."/>
            <person name="Lindquist E."/>
            <person name="Lucas S."/>
            <person name="Grigoriev I.V."/>
            <person name="Schmitt R."/>
            <person name="Kirk D."/>
            <person name="Rokhsar D.S."/>
        </authorList>
    </citation>
    <scope>NUCLEOTIDE SEQUENCE [LARGE SCALE GENOMIC DNA]</scope>
    <source>
        <strain evidence="4">f. Nagariensis / Eve</strain>
    </source>
</reference>
<dbReference type="EMBL" id="GL378327">
    <property type="protein sequence ID" value="EFJ51378.1"/>
    <property type="molecule type" value="Genomic_DNA"/>
</dbReference>
<protein>
    <submittedName>
        <fullName evidence="3">Uncharacterized protein</fullName>
    </submittedName>
</protein>
<feature type="compositionally biased region" description="Polar residues" evidence="1">
    <location>
        <begin position="145"/>
        <end position="154"/>
    </location>
</feature>
<gene>
    <name evidence="3" type="ORF">VOLCADRAFT_116383</name>
</gene>
<dbReference type="KEGG" id="vcn:VOLCADRAFT_116383"/>
<dbReference type="Proteomes" id="UP000001058">
    <property type="component" value="Unassembled WGS sequence"/>
</dbReference>
<dbReference type="RefSeq" id="XP_002947330.1">
    <property type="nucleotide sequence ID" value="XM_002947284.1"/>
</dbReference>
<organism evidence="4">
    <name type="scientific">Volvox carteri f. nagariensis</name>
    <dbReference type="NCBI Taxonomy" id="3068"/>
    <lineage>
        <taxon>Eukaryota</taxon>
        <taxon>Viridiplantae</taxon>
        <taxon>Chlorophyta</taxon>
        <taxon>core chlorophytes</taxon>
        <taxon>Chlorophyceae</taxon>
        <taxon>CS clade</taxon>
        <taxon>Chlamydomonadales</taxon>
        <taxon>Volvocaceae</taxon>
        <taxon>Volvox</taxon>
    </lineage>
</organism>
<feature type="compositionally biased region" description="Polar residues" evidence="1">
    <location>
        <begin position="77"/>
        <end position="88"/>
    </location>
</feature>
<feature type="transmembrane region" description="Helical" evidence="2">
    <location>
        <begin position="53"/>
        <end position="71"/>
    </location>
</feature>
<dbReference type="AlphaFoldDB" id="D8TLR8"/>
<dbReference type="GeneID" id="9620428"/>
<keyword evidence="4" id="KW-1185">Reference proteome</keyword>
<evidence type="ECO:0000313" key="3">
    <source>
        <dbReference type="EMBL" id="EFJ51378.1"/>
    </source>
</evidence>
<feature type="compositionally biased region" description="Polar residues" evidence="1">
    <location>
        <begin position="115"/>
        <end position="127"/>
    </location>
</feature>
<evidence type="ECO:0000256" key="1">
    <source>
        <dbReference type="SAM" id="MobiDB-lite"/>
    </source>
</evidence>